<dbReference type="KEGG" id="agy:ATC03_07480"/>
<reference evidence="2 3" key="1">
    <citation type="journal article" date="2016" name="Int. J. Syst. Evol. Microbiol.">
        <title>Agromyces aureus sp. nov., isolated from the rhizosphere of Salix caprea L. grown in a heavy-metal-contaminated soil.</title>
        <authorList>
            <person name="Corretto E."/>
            <person name="Antonielli L."/>
            <person name="Sessitsch A."/>
            <person name="Compant S."/>
            <person name="Gorfer M."/>
            <person name="Kuffner M."/>
            <person name="Brader G."/>
        </authorList>
    </citation>
    <scope>NUCLEOTIDE SEQUENCE [LARGE SCALE GENOMIC DNA]</scope>
    <source>
        <strain evidence="2 3">AR33</strain>
    </source>
</reference>
<gene>
    <name evidence="2" type="ORF">ATC03_07480</name>
</gene>
<dbReference type="EMBL" id="CP013979">
    <property type="protein sequence ID" value="ANJ26581.1"/>
    <property type="molecule type" value="Genomic_DNA"/>
</dbReference>
<reference evidence="3" key="2">
    <citation type="submission" date="2016-01" db="EMBL/GenBank/DDBJ databases">
        <title>Complete genome sequence of Agromyces aureus AR33T and comparison with related organisms.</title>
        <authorList>
            <person name="Corretto E."/>
            <person name="Antonielli L."/>
            <person name="Sessitsch A."/>
            <person name="Brader G."/>
        </authorList>
    </citation>
    <scope>NUCLEOTIDE SEQUENCE [LARGE SCALE GENOMIC DNA]</scope>
    <source>
        <strain evidence="3">AR33</strain>
    </source>
</reference>
<accession>A0A191WE83</accession>
<keyword evidence="1" id="KW-0812">Transmembrane</keyword>
<feature type="transmembrane region" description="Helical" evidence="1">
    <location>
        <begin position="28"/>
        <end position="50"/>
    </location>
</feature>
<name>A0A191WE83_9MICO</name>
<dbReference type="STRING" id="453304.ATC03_07480"/>
<evidence type="ECO:0000313" key="2">
    <source>
        <dbReference type="EMBL" id="ANJ26581.1"/>
    </source>
</evidence>
<evidence type="ECO:0000313" key="3">
    <source>
        <dbReference type="Proteomes" id="UP000078437"/>
    </source>
</evidence>
<proteinExistence type="predicted"/>
<organism evidence="2 3">
    <name type="scientific">Agromyces aureus</name>
    <dbReference type="NCBI Taxonomy" id="453304"/>
    <lineage>
        <taxon>Bacteria</taxon>
        <taxon>Bacillati</taxon>
        <taxon>Actinomycetota</taxon>
        <taxon>Actinomycetes</taxon>
        <taxon>Micrococcales</taxon>
        <taxon>Microbacteriaceae</taxon>
        <taxon>Agromyces</taxon>
    </lineage>
</organism>
<sequence>MELLFVVLGGAILGLAARYLLPLRHTHGVLLIPSIGAGVAAIVWVALTWLGMAWDGAWIWVISLAVAGLAAAASAYLIGPKRERADAALFARLSRPRTEASARAASAA</sequence>
<dbReference type="Proteomes" id="UP000078437">
    <property type="component" value="Chromosome"/>
</dbReference>
<feature type="transmembrane region" description="Helical" evidence="1">
    <location>
        <begin position="57"/>
        <end position="78"/>
    </location>
</feature>
<evidence type="ECO:0000256" key="1">
    <source>
        <dbReference type="SAM" id="Phobius"/>
    </source>
</evidence>
<protein>
    <recommendedName>
        <fullName evidence="4">Integral membrane protein</fullName>
    </recommendedName>
</protein>
<keyword evidence="3" id="KW-1185">Reference proteome</keyword>
<dbReference type="RefSeq" id="WP_067875092.1">
    <property type="nucleotide sequence ID" value="NZ_CP013979.1"/>
</dbReference>
<keyword evidence="1" id="KW-1133">Transmembrane helix</keyword>
<keyword evidence="1" id="KW-0472">Membrane</keyword>
<dbReference type="AlphaFoldDB" id="A0A191WE83"/>
<evidence type="ECO:0008006" key="4">
    <source>
        <dbReference type="Google" id="ProtNLM"/>
    </source>
</evidence>